<sequence>MSGEPISPTAKNFPRIPEPLAQAVVKGCPDLKHVETTEKNFLPKPHHVAAEKIDANLKEQIKAKDNLFLKPTHTVEKNVLPSSDDIAREKVPELITSFDSKSLNHIEPTVKTTLPSAFELSCDNVKKNIVSFDHNELNHVEPVVKTRVEVFTSESESTS</sequence>
<dbReference type="AlphaFoldDB" id="A0A0N5AZ06"/>
<accession>A0A0N5AZ06</accession>
<protein>
    <submittedName>
        <fullName evidence="6">Thymosin beta</fullName>
    </submittedName>
</protein>
<keyword evidence="3" id="KW-0963">Cytoplasm</keyword>
<dbReference type="GO" id="GO:0007015">
    <property type="term" value="P:actin filament organization"/>
    <property type="evidence" value="ECO:0007669"/>
    <property type="project" value="InterPro"/>
</dbReference>
<organism evidence="5 6">
    <name type="scientific">Syphacia muris</name>
    <dbReference type="NCBI Taxonomy" id="451379"/>
    <lineage>
        <taxon>Eukaryota</taxon>
        <taxon>Metazoa</taxon>
        <taxon>Ecdysozoa</taxon>
        <taxon>Nematoda</taxon>
        <taxon>Chromadorea</taxon>
        <taxon>Rhabditida</taxon>
        <taxon>Spirurina</taxon>
        <taxon>Oxyuridomorpha</taxon>
        <taxon>Oxyuroidea</taxon>
        <taxon>Oxyuridae</taxon>
        <taxon>Syphacia</taxon>
    </lineage>
</organism>
<evidence type="ECO:0000256" key="4">
    <source>
        <dbReference type="ARBA" id="ARBA00023212"/>
    </source>
</evidence>
<evidence type="ECO:0000313" key="5">
    <source>
        <dbReference type="Proteomes" id="UP000046393"/>
    </source>
</evidence>
<proteinExistence type="inferred from homology"/>
<evidence type="ECO:0000256" key="1">
    <source>
        <dbReference type="ARBA" id="ARBA00004245"/>
    </source>
</evidence>
<dbReference type="GO" id="GO:0003785">
    <property type="term" value="F:actin monomer binding"/>
    <property type="evidence" value="ECO:0007669"/>
    <property type="project" value="InterPro"/>
</dbReference>
<dbReference type="STRING" id="451379.A0A0N5AZ06"/>
<comment type="subcellular location">
    <subcellularLocation>
        <location evidence="1">Cytoplasm</location>
        <location evidence="1">Cytoskeleton</location>
    </subcellularLocation>
</comment>
<dbReference type="Proteomes" id="UP000046393">
    <property type="component" value="Unplaced"/>
</dbReference>
<dbReference type="PANTHER" id="PTHR20940">
    <property type="entry name" value="TETRA THYMOSIN"/>
    <property type="match status" value="1"/>
</dbReference>
<keyword evidence="4" id="KW-0206">Cytoskeleton</keyword>
<dbReference type="InterPro" id="IPR001152">
    <property type="entry name" value="Beta-thymosin"/>
</dbReference>
<dbReference type="GO" id="GO:0005856">
    <property type="term" value="C:cytoskeleton"/>
    <property type="evidence" value="ECO:0007669"/>
    <property type="project" value="UniProtKB-SubCell"/>
</dbReference>
<dbReference type="GO" id="GO:0005829">
    <property type="term" value="C:cytosol"/>
    <property type="evidence" value="ECO:0007669"/>
    <property type="project" value="TreeGrafter"/>
</dbReference>
<evidence type="ECO:0000256" key="3">
    <source>
        <dbReference type="ARBA" id="ARBA00022490"/>
    </source>
</evidence>
<dbReference type="WBParaSite" id="SMUV_0001020901-mRNA-1">
    <property type="protein sequence ID" value="SMUV_0001020901-mRNA-1"/>
    <property type="gene ID" value="SMUV_0001020901"/>
</dbReference>
<comment type="similarity">
    <text evidence="2">Belongs to the thymosin beta family.</text>
</comment>
<dbReference type="Pfam" id="PF01290">
    <property type="entry name" value="Thymosin"/>
    <property type="match status" value="1"/>
</dbReference>
<name>A0A0N5AZ06_9BILA</name>
<reference evidence="6" key="1">
    <citation type="submission" date="2017-02" db="UniProtKB">
        <authorList>
            <consortium name="WormBaseParasite"/>
        </authorList>
    </citation>
    <scope>IDENTIFICATION</scope>
</reference>
<evidence type="ECO:0000313" key="6">
    <source>
        <dbReference type="WBParaSite" id="SMUV_0001020901-mRNA-1"/>
    </source>
</evidence>
<keyword evidence="5" id="KW-1185">Reference proteome</keyword>
<dbReference type="Gene3D" id="1.20.5.520">
    <property type="entry name" value="Single helix bin"/>
    <property type="match status" value="2"/>
</dbReference>
<dbReference type="InterPro" id="IPR038386">
    <property type="entry name" value="Beta-thymosin_sf"/>
</dbReference>
<dbReference type="SMART" id="SM00152">
    <property type="entry name" value="THY"/>
    <property type="match status" value="2"/>
</dbReference>
<evidence type="ECO:0000256" key="2">
    <source>
        <dbReference type="ARBA" id="ARBA00009511"/>
    </source>
</evidence>
<dbReference type="PANTHER" id="PTHR20940:SF1">
    <property type="entry name" value="CIBOULOT, ISOFORM A"/>
    <property type="match status" value="1"/>
</dbReference>